<accession>A0A078FB22</accession>
<gene>
    <name evidence="1" type="primary">BnaC06g31640D</name>
    <name evidence="1" type="ORF">GSBRNA2T00049680001</name>
</gene>
<dbReference type="EMBL" id="LK032012">
    <property type="protein sequence ID" value="CDY11575.1"/>
    <property type="molecule type" value="Genomic_DNA"/>
</dbReference>
<dbReference type="Gramene" id="CDY11575">
    <property type="protein sequence ID" value="CDY11575"/>
    <property type="gene ID" value="GSBRNA2T00049680001"/>
</dbReference>
<dbReference type="AlphaFoldDB" id="A0A078FB22"/>
<name>A0A078FB22_BRANA</name>
<dbReference type="PaxDb" id="3708-A0A078FB22"/>
<protein>
    <submittedName>
        <fullName evidence="1">BnaC06g31640D protein</fullName>
    </submittedName>
</protein>
<dbReference type="Proteomes" id="UP000028999">
    <property type="component" value="Unassembled WGS sequence"/>
</dbReference>
<evidence type="ECO:0000313" key="1">
    <source>
        <dbReference type="EMBL" id="CDY11575.1"/>
    </source>
</evidence>
<organism evidence="1 2">
    <name type="scientific">Brassica napus</name>
    <name type="common">Rape</name>
    <dbReference type="NCBI Taxonomy" id="3708"/>
    <lineage>
        <taxon>Eukaryota</taxon>
        <taxon>Viridiplantae</taxon>
        <taxon>Streptophyta</taxon>
        <taxon>Embryophyta</taxon>
        <taxon>Tracheophyta</taxon>
        <taxon>Spermatophyta</taxon>
        <taxon>Magnoliopsida</taxon>
        <taxon>eudicotyledons</taxon>
        <taxon>Gunneridae</taxon>
        <taxon>Pentapetalae</taxon>
        <taxon>rosids</taxon>
        <taxon>malvids</taxon>
        <taxon>Brassicales</taxon>
        <taxon>Brassicaceae</taxon>
        <taxon>Brassiceae</taxon>
        <taxon>Brassica</taxon>
    </lineage>
</organism>
<sequence length="33" mass="3565">MTIHIVEVSEVTPAPNLDSVLNSANSIMPSIVW</sequence>
<evidence type="ECO:0000313" key="2">
    <source>
        <dbReference type="Proteomes" id="UP000028999"/>
    </source>
</evidence>
<keyword evidence="2" id="KW-1185">Reference proteome</keyword>
<proteinExistence type="predicted"/>
<reference evidence="1 2" key="1">
    <citation type="journal article" date="2014" name="Science">
        <title>Plant genetics. Early allopolyploid evolution in the post-Neolithic Brassica napus oilseed genome.</title>
        <authorList>
            <person name="Chalhoub B."/>
            <person name="Denoeud F."/>
            <person name="Liu S."/>
            <person name="Parkin I.A."/>
            <person name="Tang H."/>
            <person name="Wang X."/>
            <person name="Chiquet J."/>
            <person name="Belcram H."/>
            <person name="Tong C."/>
            <person name="Samans B."/>
            <person name="Correa M."/>
            <person name="Da Silva C."/>
            <person name="Just J."/>
            <person name="Falentin C."/>
            <person name="Koh C.S."/>
            <person name="Le Clainche I."/>
            <person name="Bernard M."/>
            <person name="Bento P."/>
            <person name="Noel B."/>
            <person name="Labadie K."/>
            <person name="Alberti A."/>
            <person name="Charles M."/>
            <person name="Arnaud D."/>
            <person name="Guo H."/>
            <person name="Daviaud C."/>
            <person name="Alamery S."/>
            <person name="Jabbari K."/>
            <person name="Zhao M."/>
            <person name="Edger P.P."/>
            <person name="Chelaifa H."/>
            <person name="Tack D."/>
            <person name="Lassalle G."/>
            <person name="Mestiri I."/>
            <person name="Schnel N."/>
            <person name="Le Paslier M.C."/>
            <person name="Fan G."/>
            <person name="Renault V."/>
            <person name="Bayer P.E."/>
            <person name="Golicz A.A."/>
            <person name="Manoli S."/>
            <person name="Lee T.H."/>
            <person name="Thi V.H."/>
            <person name="Chalabi S."/>
            <person name="Hu Q."/>
            <person name="Fan C."/>
            <person name="Tollenaere R."/>
            <person name="Lu Y."/>
            <person name="Battail C."/>
            <person name="Shen J."/>
            <person name="Sidebottom C.H."/>
            <person name="Wang X."/>
            <person name="Canaguier A."/>
            <person name="Chauveau A."/>
            <person name="Berard A."/>
            <person name="Deniot G."/>
            <person name="Guan M."/>
            <person name="Liu Z."/>
            <person name="Sun F."/>
            <person name="Lim Y.P."/>
            <person name="Lyons E."/>
            <person name="Town C.D."/>
            <person name="Bancroft I."/>
            <person name="Wang X."/>
            <person name="Meng J."/>
            <person name="Ma J."/>
            <person name="Pires J.C."/>
            <person name="King G.J."/>
            <person name="Brunel D."/>
            <person name="Delourme R."/>
            <person name="Renard M."/>
            <person name="Aury J.M."/>
            <person name="Adams K.L."/>
            <person name="Batley J."/>
            <person name="Snowdon R.J."/>
            <person name="Tost J."/>
            <person name="Edwards D."/>
            <person name="Zhou Y."/>
            <person name="Hua W."/>
            <person name="Sharpe A.G."/>
            <person name="Paterson A.H."/>
            <person name="Guan C."/>
            <person name="Wincker P."/>
        </authorList>
    </citation>
    <scope>NUCLEOTIDE SEQUENCE [LARGE SCALE GENOMIC DNA]</scope>
    <source>
        <strain evidence="2">cv. Darmor-bzh</strain>
    </source>
</reference>